<feature type="region of interest" description="Disordered" evidence="1">
    <location>
        <begin position="351"/>
        <end position="384"/>
    </location>
</feature>
<dbReference type="AlphaFoldDB" id="A0A7S9LUA7"/>
<feature type="compositionally biased region" description="Low complexity" evidence="1">
    <location>
        <begin position="455"/>
        <end position="467"/>
    </location>
</feature>
<dbReference type="RefSeq" id="WP_196104576.1">
    <property type="nucleotide sequence ID" value="NZ_CP064942.1"/>
</dbReference>
<feature type="compositionally biased region" description="Low complexity" evidence="1">
    <location>
        <begin position="251"/>
        <end position="261"/>
    </location>
</feature>
<evidence type="ECO:0000256" key="1">
    <source>
        <dbReference type="SAM" id="MobiDB-lite"/>
    </source>
</evidence>
<organism evidence="2 3">
    <name type="scientific">Pontivivens ytuae</name>
    <dbReference type="NCBI Taxonomy" id="2789856"/>
    <lineage>
        <taxon>Bacteria</taxon>
        <taxon>Pseudomonadati</taxon>
        <taxon>Pseudomonadota</taxon>
        <taxon>Alphaproteobacteria</taxon>
        <taxon>Rhodobacterales</taxon>
        <taxon>Paracoccaceae</taxon>
        <taxon>Pontivivens</taxon>
    </lineage>
</organism>
<feature type="region of interest" description="Disordered" evidence="1">
    <location>
        <begin position="432"/>
        <end position="467"/>
    </location>
</feature>
<keyword evidence="3" id="KW-1185">Reference proteome</keyword>
<feature type="region of interest" description="Disordered" evidence="1">
    <location>
        <begin position="180"/>
        <end position="339"/>
    </location>
</feature>
<feature type="compositionally biased region" description="Polar residues" evidence="1">
    <location>
        <begin position="369"/>
        <end position="384"/>
    </location>
</feature>
<evidence type="ECO:0000313" key="3">
    <source>
        <dbReference type="Proteomes" id="UP000594800"/>
    </source>
</evidence>
<sequence>MKADDRLMVLLTAVVLVIAVGTMAQRSEFIMAAFGSVDAYEAVEDEYDVRAGRTQTLDVLSNDVNVAQGDADRLLIVENPVCGTVRRSGGQIEYLNSDACSGQVVFTYCVIQGDTCPSAQVRLSVALPDALPNRSNAVADSNSAFPTLRAPSLAAPNSNVGIAPADALASIRNRNVQPVQIGRPMQGSGSGLDRQESAAVTARGLASSGFGAPSLDIDGSAPTLRRGSAPERIAVGRPAAPQLGSVSRDFAAASPSPSRPSLGGGQQIASLPNAPDASNARPSAPSLPQRPGAGGTAPRLGGGDADSAPVARPGLPSQPRVAAVEPSAANVQGARSGGSLTLRSVTSMFRPAPAAPRPEAVESPRVAVASQTSAARPQVQGTASLSNAGVVTERAAQIIVPLASDSASSRSGESPQAPSLPVEQQVTALGLPQSPRAPSVNNSSDSNEVRTAALTPAEPTVPEVNETPTTDAAVATCSANMIASAKLGEVLAVTLTSECRPNSLVTIGYSGLEVDSVTDANGQLQIDLPAFDEETTISARFVDGAEAETDIVVRGIDRVARVAIAWNGDINLDLHALEYTAAEGSDGHVWEQNPRSYRDSRRNGGGYLTQLGLPGARQVEVYTLPVSRRTQAGVVNTQVRVSEGAESCNDRVQVLSLYNNQALTSDRDTVSIETAGCGTDGDIVSFSSAVRDITVAQR</sequence>
<gene>
    <name evidence="2" type="ORF">I0K15_06475</name>
</gene>
<protein>
    <submittedName>
        <fullName evidence="2">Uncharacterized protein</fullName>
    </submittedName>
</protein>
<proteinExistence type="predicted"/>
<feature type="compositionally biased region" description="Gly residues" evidence="1">
    <location>
        <begin position="292"/>
        <end position="304"/>
    </location>
</feature>
<dbReference type="KEGG" id="poz:I0K15_06475"/>
<reference evidence="2 3" key="1">
    <citation type="submission" date="2020-11" db="EMBL/GenBank/DDBJ databases">
        <title>Description of Pontivivens ytuae sp. nov. isolated from deep sea sediment of Mariana Trench.</title>
        <authorList>
            <person name="Wang Z."/>
            <person name="Sun Q.-L."/>
            <person name="Xu X.-D."/>
            <person name="Tang Y.-Z."/>
            <person name="Zhang J."/>
        </authorList>
    </citation>
    <scope>NUCLEOTIDE SEQUENCE [LARGE SCALE GENOMIC DNA]</scope>
    <source>
        <strain evidence="2 3">MT2928</strain>
    </source>
</reference>
<accession>A0A7S9LUA7</accession>
<dbReference type="Proteomes" id="UP000594800">
    <property type="component" value="Chromosome"/>
</dbReference>
<name>A0A7S9LUA7_9RHOB</name>
<evidence type="ECO:0000313" key="2">
    <source>
        <dbReference type="EMBL" id="QPH55377.1"/>
    </source>
</evidence>
<dbReference type="EMBL" id="CP064942">
    <property type="protein sequence ID" value="QPH55377.1"/>
    <property type="molecule type" value="Genomic_DNA"/>
</dbReference>